<dbReference type="NCBIfam" id="TIGR01509">
    <property type="entry name" value="HAD-SF-IA-v3"/>
    <property type="match status" value="1"/>
</dbReference>
<reference evidence="1 2" key="1">
    <citation type="submission" date="2014-11" db="EMBL/GenBank/DDBJ databases">
        <title>Genomics and ecophysiology of heterotrophic nitrogen fixing bacteria isolated from estuarine surface water.</title>
        <authorList>
            <person name="Bentzon-Tilia M."/>
            <person name="Severin I."/>
            <person name="Hansen L.H."/>
            <person name="Riemann L."/>
        </authorList>
    </citation>
    <scope>NUCLEOTIDE SEQUENCE [LARGE SCALE GENOMIC DNA]</scope>
    <source>
        <strain evidence="1 2">BAL398</strain>
    </source>
</reference>
<gene>
    <name evidence="1" type="ORF">OO17_15460</name>
</gene>
<dbReference type="SUPFAM" id="SSF56784">
    <property type="entry name" value="HAD-like"/>
    <property type="match status" value="1"/>
</dbReference>
<dbReference type="PANTHER" id="PTHR12725">
    <property type="entry name" value="HALOACID DEHALOGENASE-LIKE HYDROLASE"/>
    <property type="match status" value="1"/>
</dbReference>
<name>A0A0D7EL36_RHOPL</name>
<comment type="caution">
    <text evidence="1">The sequence shown here is derived from an EMBL/GenBank/DDBJ whole genome shotgun (WGS) entry which is preliminary data.</text>
</comment>
<protein>
    <submittedName>
        <fullName evidence="1">HAD family hydrolase</fullName>
    </submittedName>
</protein>
<dbReference type="Proteomes" id="UP000032515">
    <property type="component" value="Unassembled WGS sequence"/>
</dbReference>
<dbReference type="InterPro" id="IPR023214">
    <property type="entry name" value="HAD_sf"/>
</dbReference>
<dbReference type="Gene3D" id="3.40.50.1000">
    <property type="entry name" value="HAD superfamily/HAD-like"/>
    <property type="match status" value="1"/>
</dbReference>
<dbReference type="STRING" id="1421013.GCA_000504425_02666"/>
<dbReference type="EMBL" id="JXXE01000303">
    <property type="protein sequence ID" value="KIZ41346.1"/>
    <property type="molecule type" value="Genomic_DNA"/>
</dbReference>
<dbReference type="OrthoDB" id="9803141at2"/>
<dbReference type="SFLD" id="SFLDS00003">
    <property type="entry name" value="Haloacid_Dehalogenase"/>
    <property type="match status" value="1"/>
</dbReference>
<accession>A0A0D7EL36</accession>
<dbReference type="AlphaFoldDB" id="A0A0D7EL36"/>
<evidence type="ECO:0000313" key="2">
    <source>
        <dbReference type="Proteomes" id="UP000032515"/>
    </source>
</evidence>
<dbReference type="Pfam" id="PF00702">
    <property type="entry name" value="Hydrolase"/>
    <property type="match status" value="1"/>
</dbReference>
<dbReference type="NCBIfam" id="TIGR01993">
    <property type="entry name" value="Pyr-5-nucltdase"/>
    <property type="match status" value="1"/>
</dbReference>
<dbReference type="InterPro" id="IPR006439">
    <property type="entry name" value="HAD-SF_hydro_IA"/>
</dbReference>
<sequence length="235" mass="26345">MTIKTRQARGFDHVDTWVFDLDNTLYPHHVNLWQQVDLRIGEFIGNFLKIPPAEARLIQKDYYKRYGTSMRGMMTEHGVRADDFLAYVHQIDHSPLQPNPAMGVAIAALPGRKLILTNGSADHAGKVLARLGIVEQFEAVFDIVAAELEPKPAPQTYQRFLTLHGVDPQKAAMFEDLARNLSVPYELGMTTVLVVPDGSEEVVREDWELEGRDAAHVDHVTDDLTGFLAALNTSR</sequence>
<dbReference type="SFLD" id="SFLDG01132">
    <property type="entry name" value="C1.5.3:_5'-Nucleotidase_Like"/>
    <property type="match status" value="1"/>
</dbReference>
<dbReference type="CDD" id="cd02604">
    <property type="entry name" value="HAD_5NT"/>
    <property type="match status" value="1"/>
</dbReference>
<dbReference type="InterPro" id="IPR036412">
    <property type="entry name" value="HAD-like_sf"/>
</dbReference>
<keyword evidence="1" id="KW-0378">Hydrolase</keyword>
<dbReference type="Gene3D" id="1.10.150.450">
    <property type="match status" value="1"/>
</dbReference>
<dbReference type="InterPro" id="IPR010237">
    <property type="entry name" value="Pyr-5-nucltdase"/>
</dbReference>
<organism evidence="1 2">
    <name type="scientific">Rhodopseudomonas palustris</name>
    <dbReference type="NCBI Taxonomy" id="1076"/>
    <lineage>
        <taxon>Bacteria</taxon>
        <taxon>Pseudomonadati</taxon>
        <taxon>Pseudomonadota</taxon>
        <taxon>Alphaproteobacteria</taxon>
        <taxon>Hyphomicrobiales</taxon>
        <taxon>Nitrobacteraceae</taxon>
        <taxon>Rhodopseudomonas</taxon>
    </lineage>
</organism>
<dbReference type="RefSeq" id="WP_044412656.1">
    <property type="nucleotide sequence ID" value="NZ_JXXE01000303.1"/>
</dbReference>
<dbReference type="PANTHER" id="PTHR12725:SF117">
    <property type="entry name" value="HALOACID DEHALOGENASE-LIKE HYDROLASE"/>
    <property type="match status" value="1"/>
</dbReference>
<dbReference type="GO" id="GO:0016787">
    <property type="term" value="F:hydrolase activity"/>
    <property type="evidence" value="ECO:0007669"/>
    <property type="project" value="UniProtKB-KW"/>
</dbReference>
<evidence type="ECO:0000313" key="1">
    <source>
        <dbReference type="EMBL" id="KIZ41346.1"/>
    </source>
</evidence>
<dbReference type="PATRIC" id="fig|1076.23.peg.3293"/>
<dbReference type="SFLD" id="SFLDG01129">
    <property type="entry name" value="C1.5:_HAD__Beta-PGM__Phosphata"/>
    <property type="match status" value="1"/>
</dbReference>
<proteinExistence type="predicted"/>